<dbReference type="KEGG" id="paro:CUV01_08600"/>
<evidence type="ECO:0000313" key="2">
    <source>
        <dbReference type="Proteomes" id="UP000233742"/>
    </source>
</evidence>
<dbReference type="PROSITE" id="PS51318">
    <property type="entry name" value="TAT"/>
    <property type="match status" value="1"/>
</dbReference>
<dbReference type="AlphaFoldDB" id="A0A2K9EER4"/>
<reference evidence="1 2" key="1">
    <citation type="submission" date="2017-12" db="EMBL/GenBank/DDBJ databases">
        <authorList>
            <person name="Hurst M.R.H."/>
        </authorList>
    </citation>
    <scope>NUCLEOTIDE SEQUENCE [LARGE SCALE GENOMIC DNA]</scope>
    <source>
        <strain evidence="1 2">BM15</strain>
    </source>
</reference>
<dbReference type="EMBL" id="CP025408">
    <property type="protein sequence ID" value="AUH33443.1"/>
    <property type="molecule type" value="Genomic_DNA"/>
</dbReference>
<dbReference type="Proteomes" id="UP000233742">
    <property type="component" value="Chromosome"/>
</dbReference>
<dbReference type="PIRSF" id="PIRSF036704">
    <property type="entry name" value="UCP036704"/>
    <property type="match status" value="1"/>
</dbReference>
<dbReference type="NCBIfam" id="TIGR01409">
    <property type="entry name" value="TAT_signal_seq"/>
    <property type="match status" value="1"/>
</dbReference>
<dbReference type="InterPro" id="IPR014177">
    <property type="entry name" value="Formate_DH_TAT-contain"/>
</dbReference>
<proteinExistence type="predicted"/>
<dbReference type="InterPro" id="IPR019546">
    <property type="entry name" value="TAT_signal_bac_arc"/>
</dbReference>
<accession>A0A2K9EER4</accession>
<name>A0A2K9EER4_9RHOB</name>
<evidence type="ECO:0000313" key="1">
    <source>
        <dbReference type="EMBL" id="AUH33443.1"/>
    </source>
</evidence>
<dbReference type="InterPro" id="IPR006311">
    <property type="entry name" value="TAT_signal"/>
</dbReference>
<keyword evidence="2" id="KW-1185">Reference proteome</keyword>
<protein>
    <submittedName>
        <fullName evidence="1">Twin-arginine translocation pathway signal protein</fullName>
    </submittedName>
</protein>
<sequence>MSSDAKRQPKPANRRDFLKLAGSAAPAAIAAAALTPDQAQAAPQVRLSERGDACMQDTAHTRTYYDLARF</sequence>
<gene>
    <name evidence="1" type="ORF">CUV01_08600</name>
</gene>
<dbReference type="RefSeq" id="WP_101460113.1">
    <property type="nucleotide sequence ID" value="NZ_CP025408.1"/>
</dbReference>
<organism evidence="1 2">
    <name type="scientific">Paracoccus tegillarcae</name>
    <dbReference type="NCBI Taxonomy" id="1529068"/>
    <lineage>
        <taxon>Bacteria</taxon>
        <taxon>Pseudomonadati</taxon>
        <taxon>Pseudomonadota</taxon>
        <taxon>Alphaproteobacteria</taxon>
        <taxon>Rhodobacterales</taxon>
        <taxon>Paracoccaceae</taxon>
        <taxon>Paracoccus</taxon>
    </lineage>
</organism>